<dbReference type="AlphaFoldDB" id="A0A6J3LPN1"/>
<reference evidence="2" key="1">
    <citation type="submission" date="2020-01" db="EMBL/GenBank/DDBJ databases">
        <authorList>
            <consortium name="DOE Joint Genome Institute"/>
            <person name="Haridas S."/>
            <person name="Albert R."/>
            <person name="Binder M."/>
            <person name="Bloem J."/>
            <person name="Labutti K."/>
            <person name="Salamov A."/>
            <person name="Andreopoulos B."/>
            <person name="Baker S.E."/>
            <person name="Barry K."/>
            <person name="Bills G."/>
            <person name="Bluhm B.H."/>
            <person name="Cannon C."/>
            <person name="Castanera R."/>
            <person name="Culley D.E."/>
            <person name="Daum C."/>
            <person name="Ezra D."/>
            <person name="Gonzalez J.B."/>
            <person name="Henrissat B."/>
            <person name="Kuo A."/>
            <person name="Liang C."/>
            <person name="Lipzen A."/>
            <person name="Lutzoni F."/>
            <person name="Magnuson J."/>
            <person name="Mondo S."/>
            <person name="Nolan M."/>
            <person name="Ohm R."/>
            <person name="Pangilinan J."/>
            <person name="Park H.-J."/>
            <person name="Ramirez L."/>
            <person name="Alfaro M."/>
            <person name="Sun H."/>
            <person name="Tritt A."/>
            <person name="Yoshinaga Y."/>
            <person name="Zwiers L.-H."/>
            <person name="Turgeon B.G."/>
            <person name="Goodwin S.B."/>
            <person name="Spatafora J.W."/>
            <person name="Crous P.W."/>
            <person name="Grigoriev I.V."/>
        </authorList>
    </citation>
    <scope>NUCLEOTIDE SEQUENCE</scope>
    <source>
        <strain evidence="2">CBS 342.82</strain>
    </source>
</reference>
<sequence length="119" mass="13571">MAVSIDAWRSANAPFSWGGPCMCPKSQQSEWREPCSYHILSVLNMRNSVVALCFLGFRFAMPKKMNVARLGTPRGNIPRPFVRQWWDECTAHSHSTCHANSRHCPFIDTIKAHLSVHCR</sequence>
<dbReference type="Proteomes" id="UP000504637">
    <property type="component" value="Unplaced"/>
</dbReference>
<keyword evidence="1" id="KW-1185">Reference proteome</keyword>
<evidence type="ECO:0000313" key="1">
    <source>
        <dbReference type="Proteomes" id="UP000504637"/>
    </source>
</evidence>
<name>A0A6J3LPN1_9PEZI</name>
<gene>
    <name evidence="2" type="ORF">K489DRAFT_140609</name>
</gene>
<dbReference type="GeneID" id="54356929"/>
<evidence type="ECO:0000313" key="2">
    <source>
        <dbReference type="RefSeq" id="XP_033454866.1"/>
    </source>
</evidence>
<accession>A0A6J3LPN1</accession>
<reference evidence="2" key="2">
    <citation type="submission" date="2020-04" db="EMBL/GenBank/DDBJ databases">
        <authorList>
            <consortium name="NCBI Genome Project"/>
        </authorList>
    </citation>
    <scope>NUCLEOTIDE SEQUENCE</scope>
    <source>
        <strain evidence="2">CBS 342.82</strain>
    </source>
</reference>
<proteinExistence type="predicted"/>
<reference evidence="2" key="3">
    <citation type="submission" date="2025-08" db="UniProtKB">
        <authorList>
            <consortium name="RefSeq"/>
        </authorList>
    </citation>
    <scope>IDENTIFICATION</scope>
    <source>
        <strain evidence="2">CBS 342.82</strain>
    </source>
</reference>
<organism evidence="2">
    <name type="scientific">Dissoconium aciculare CBS 342.82</name>
    <dbReference type="NCBI Taxonomy" id="1314786"/>
    <lineage>
        <taxon>Eukaryota</taxon>
        <taxon>Fungi</taxon>
        <taxon>Dikarya</taxon>
        <taxon>Ascomycota</taxon>
        <taxon>Pezizomycotina</taxon>
        <taxon>Dothideomycetes</taxon>
        <taxon>Dothideomycetidae</taxon>
        <taxon>Mycosphaerellales</taxon>
        <taxon>Dissoconiaceae</taxon>
        <taxon>Dissoconium</taxon>
    </lineage>
</organism>
<dbReference type="RefSeq" id="XP_033454866.1">
    <property type="nucleotide sequence ID" value="XM_033599130.1"/>
</dbReference>
<protein>
    <submittedName>
        <fullName evidence="2">Uncharacterized protein</fullName>
    </submittedName>
</protein>